<evidence type="ECO:0000313" key="7">
    <source>
        <dbReference type="EMBL" id="QPI39363.1"/>
    </source>
</evidence>
<evidence type="ECO:0000256" key="1">
    <source>
        <dbReference type="ARBA" id="ARBA00023002"/>
    </source>
</evidence>
<comment type="catalytic activity">
    <reaction evidence="4">
        <text>succinate semialdehyde + NADP(+) + H2O = succinate + NADPH + 2 H(+)</text>
        <dbReference type="Rhea" id="RHEA:13213"/>
        <dbReference type="ChEBI" id="CHEBI:15377"/>
        <dbReference type="ChEBI" id="CHEBI:15378"/>
        <dbReference type="ChEBI" id="CHEBI:30031"/>
        <dbReference type="ChEBI" id="CHEBI:57706"/>
        <dbReference type="ChEBI" id="CHEBI:57783"/>
        <dbReference type="ChEBI" id="CHEBI:58349"/>
        <dbReference type="EC" id="1.2.1.79"/>
    </reaction>
</comment>
<dbReference type="PANTHER" id="PTHR11699">
    <property type="entry name" value="ALDEHYDE DEHYDROGENASE-RELATED"/>
    <property type="match status" value="1"/>
</dbReference>
<dbReference type="EMBL" id="CP065047">
    <property type="protein sequence ID" value="QPI39363.1"/>
    <property type="molecule type" value="Genomic_DNA"/>
</dbReference>
<proteinExistence type="predicted"/>
<dbReference type="AlphaFoldDB" id="A0AAX1JCV5"/>
<reference evidence="7" key="1">
    <citation type="submission" date="2020-11" db="EMBL/GenBank/DDBJ databases">
        <title>Intraspecies plasmid and genomic variation of Mycobacterium kubicae revealed by the complete genome sequences of two clinical isolates.</title>
        <authorList>
            <person name="Hendrix J.R."/>
            <person name="Epperson L.E."/>
            <person name="Honda J.R."/>
            <person name="Strong M."/>
        </authorList>
    </citation>
    <scope>NUCLEOTIDE SEQUENCE</scope>
    <source>
        <strain evidence="7">JCM 13573</strain>
    </source>
</reference>
<dbReference type="SUPFAM" id="SSF53720">
    <property type="entry name" value="ALDH-like"/>
    <property type="match status" value="1"/>
</dbReference>
<dbReference type="InterPro" id="IPR016161">
    <property type="entry name" value="Ald_DH/histidinol_DH"/>
</dbReference>
<accession>A0AAX1JCV5</accession>
<sequence length="474" mass="49304">MRRKASGLGLTTENLGEDIHVPETTEITVLDPRTGEPVSRVPVASEEQCRRAVERASGAAIDWVRVSPGERAARVKEAAASVEAVAKELAELIERETGKPVDDALGGVQAGVDTLRQYAELGPLHRGRSLQGNWDATDLMIAEPRGVVAVLTPWNDPVAVAAGLLGAALVTGNTVVHKPSERCPATGRRFAELIAAHLPDGVLEILDGDGTVGAYLAAADDVAVVAHVGSTATGREIAKTCAARGAKAILENGGNDALIVDAGVDPRWAAEQAATGAFANSGQICVSVERIYVVETIASQFIEALVEQAGVWADRIGPLVDEAHRELVHRHVADAVEKGATVLTGGEPGQGAGSFYPPTVLTDCDPNMLVFNEETFGPIAPVRVVADFPTALAEAAHDRYGLAATVLTPDMGHAQTAWRALPAGTVKINEVFGGAPGGASEPRKDSGSGFGFGPELLDEMTSVKVVHWTAPAPG</sequence>
<gene>
    <name evidence="7" type="ORF">I2456_07820</name>
</gene>
<dbReference type="GO" id="GO:0036243">
    <property type="term" value="F:succinate-semialdehyde dehydrogenase (NADP+) activity"/>
    <property type="evidence" value="ECO:0007669"/>
    <property type="project" value="UniProtKB-EC"/>
</dbReference>
<evidence type="ECO:0000256" key="3">
    <source>
        <dbReference type="ARBA" id="ARBA00039663"/>
    </source>
</evidence>
<evidence type="ECO:0000256" key="4">
    <source>
        <dbReference type="ARBA" id="ARBA00048559"/>
    </source>
</evidence>
<dbReference type="Gene3D" id="3.40.605.10">
    <property type="entry name" value="Aldehyde Dehydrogenase, Chain A, domain 1"/>
    <property type="match status" value="1"/>
</dbReference>
<dbReference type="KEGG" id="mku:I2456_07820"/>
<feature type="region of interest" description="Disordered" evidence="5">
    <location>
        <begin position="433"/>
        <end position="452"/>
    </location>
</feature>
<dbReference type="InterPro" id="IPR015590">
    <property type="entry name" value="Aldehyde_DH_dom"/>
</dbReference>
<evidence type="ECO:0000259" key="6">
    <source>
        <dbReference type="Pfam" id="PF00171"/>
    </source>
</evidence>
<dbReference type="InterPro" id="IPR016163">
    <property type="entry name" value="Ald_DH_C"/>
</dbReference>
<evidence type="ECO:0000256" key="2">
    <source>
        <dbReference type="ARBA" id="ARBA00039122"/>
    </source>
</evidence>
<protein>
    <recommendedName>
        <fullName evidence="3">Putative succinate-semialdehyde dehydrogenase [NADP(+)] 2</fullName>
        <ecNumber evidence="2">1.2.1.79</ecNumber>
    </recommendedName>
</protein>
<name>A0AAX1JCV5_9MYCO</name>
<evidence type="ECO:0000313" key="8">
    <source>
        <dbReference type="Proteomes" id="UP000663583"/>
    </source>
</evidence>
<keyword evidence="1" id="KW-0560">Oxidoreductase</keyword>
<dbReference type="Proteomes" id="UP000663583">
    <property type="component" value="Chromosome"/>
</dbReference>
<dbReference type="EC" id="1.2.1.79" evidence="2"/>
<dbReference type="Pfam" id="PF00171">
    <property type="entry name" value="Aldedh"/>
    <property type="match status" value="1"/>
</dbReference>
<evidence type="ECO:0000256" key="5">
    <source>
        <dbReference type="SAM" id="MobiDB-lite"/>
    </source>
</evidence>
<dbReference type="Gene3D" id="3.40.309.10">
    <property type="entry name" value="Aldehyde Dehydrogenase, Chain A, domain 2"/>
    <property type="match status" value="1"/>
</dbReference>
<dbReference type="InterPro" id="IPR016162">
    <property type="entry name" value="Ald_DH_N"/>
</dbReference>
<organism evidence="7 8">
    <name type="scientific">Mycobacterium kubicae</name>
    <dbReference type="NCBI Taxonomy" id="120959"/>
    <lineage>
        <taxon>Bacteria</taxon>
        <taxon>Bacillati</taxon>
        <taxon>Actinomycetota</taxon>
        <taxon>Actinomycetes</taxon>
        <taxon>Mycobacteriales</taxon>
        <taxon>Mycobacteriaceae</taxon>
        <taxon>Mycobacterium</taxon>
        <taxon>Mycobacterium simiae complex</taxon>
    </lineage>
</organism>
<feature type="domain" description="Aldehyde dehydrogenase" evidence="6">
    <location>
        <begin position="24"/>
        <end position="466"/>
    </location>
</feature>